<accession>A0ABR4F8F3</accession>
<evidence type="ECO:0008006" key="3">
    <source>
        <dbReference type="Google" id="ProtNLM"/>
    </source>
</evidence>
<name>A0ABR4F8F3_9PEZI</name>
<sequence length="186" mass="20845">MGGYFSKIAHSADDGEGWKRYLTAQEQESVLQEAQLIQQGYQPECHRKREGSAIFWASISGYPLRCKLDELLAALENGANPNEEESVLPVQARSGRPLDLCLDDCKADLAYESLLNNIPVIQILLDYGADPRFDPIPLLKHAQACPKPPVETARVRAEVSEPGPMKEFYREAYQILKKATDRLNSK</sequence>
<dbReference type="EMBL" id="JBAWTH010000008">
    <property type="protein sequence ID" value="KAL2290783.1"/>
    <property type="molecule type" value="Genomic_DNA"/>
</dbReference>
<dbReference type="EMBL" id="JBAWTH010000008">
    <property type="protein sequence ID" value="KAL2290784.1"/>
    <property type="molecule type" value="Genomic_DNA"/>
</dbReference>
<comment type="caution">
    <text evidence="1">The sequence shown here is derived from an EMBL/GenBank/DDBJ whole genome shotgun (WGS) entry which is preliminary data.</text>
</comment>
<gene>
    <name evidence="1" type="ORF">FJTKL_14762</name>
</gene>
<evidence type="ECO:0000313" key="1">
    <source>
        <dbReference type="EMBL" id="KAL2290785.1"/>
    </source>
</evidence>
<dbReference type="EMBL" id="JBAWTH010000008">
    <property type="protein sequence ID" value="KAL2290785.1"/>
    <property type="molecule type" value="Genomic_DNA"/>
</dbReference>
<protein>
    <recommendedName>
        <fullName evidence="3">Ankyrin repeat protein</fullName>
    </recommendedName>
</protein>
<proteinExistence type="predicted"/>
<organism evidence="1 2">
    <name type="scientific">Diaporthe vaccinii</name>
    <dbReference type="NCBI Taxonomy" id="105482"/>
    <lineage>
        <taxon>Eukaryota</taxon>
        <taxon>Fungi</taxon>
        <taxon>Dikarya</taxon>
        <taxon>Ascomycota</taxon>
        <taxon>Pezizomycotina</taxon>
        <taxon>Sordariomycetes</taxon>
        <taxon>Sordariomycetidae</taxon>
        <taxon>Diaporthales</taxon>
        <taxon>Diaporthaceae</taxon>
        <taxon>Diaporthe</taxon>
        <taxon>Diaporthe eres species complex</taxon>
    </lineage>
</organism>
<evidence type="ECO:0000313" key="2">
    <source>
        <dbReference type="Proteomes" id="UP001600888"/>
    </source>
</evidence>
<keyword evidence="2" id="KW-1185">Reference proteome</keyword>
<dbReference type="Gene3D" id="1.25.40.20">
    <property type="entry name" value="Ankyrin repeat-containing domain"/>
    <property type="match status" value="1"/>
</dbReference>
<reference evidence="1 2" key="1">
    <citation type="submission" date="2024-03" db="EMBL/GenBank/DDBJ databases">
        <title>A high-quality draft genome sequence of Diaporthe vaccinii, a causative agent of upright dieback and viscid rot disease in cranberry plants.</title>
        <authorList>
            <person name="Sarrasin M."/>
            <person name="Lang B.F."/>
            <person name="Burger G."/>
        </authorList>
    </citation>
    <scope>NUCLEOTIDE SEQUENCE [LARGE SCALE GENOMIC DNA]</scope>
    <source>
        <strain evidence="1 2">IS7</strain>
    </source>
</reference>
<dbReference type="Proteomes" id="UP001600888">
    <property type="component" value="Unassembled WGS sequence"/>
</dbReference>
<dbReference type="InterPro" id="IPR036770">
    <property type="entry name" value="Ankyrin_rpt-contain_sf"/>
</dbReference>